<dbReference type="PROSITE" id="PS51819">
    <property type="entry name" value="VOC"/>
    <property type="match status" value="1"/>
</dbReference>
<dbReference type="Gene3D" id="3.10.180.10">
    <property type="entry name" value="2,3-Dihydroxybiphenyl 1,2-Dioxygenase, domain 1"/>
    <property type="match status" value="1"/>
</dbReference>
<evidence type="ECO:0000313" key="3">
    <source>
        <dbReference type="Proteomes" id="UP001596116"/>
    </source>
</evidence>
<accession>A0ABW1KV33</accession>
<dbReference type="InterPro" id="IPR037523">
    <property type="entry name" value="VOC_core"/>
</dbReference>
<name>A0ABW1KV33_9PROT</name>
<keyword evidence="3" id="KW-1185">Reference proteome</keyword>
<dbReference type="InterPro" id="IPR029068">
    <property type="entry name" value="Glyas_Bleomycin-R_OHBP_Dase"/>
</dbReference>
<dbReference type="Proteomes" id="UP001596116">
    <property type="component" value="Unassembled WGS sequence"/>
</dbReference>
<gene>
    <name evidence="2" type="ORF">ACFMB1_10525</name>
</gene>
<organism evidence="2 3">
    <name type="scientific">Hyphococcus aureus</name>
    <dbReference type="NCBI Taxonomy" id="2666033"/>
    <lineage>
        <taxon>Bacteria</taxon>
        <taxon>Pseudomonadati</taxon>
        <taxon>Pseudomonadota</taxon>
        <taxon>Alphaproteobacteria</taxon>
        <taxon>Parvularculales</taxon>
        <taxon>Parvularculaceae</taxon>
        <taxon>Hyphococcus</taxon>
    </lineage>
</organism>
<evidence type="ECO:0000259" key="1">
    <source>
        <dbReference type="PROSITE" id="PS51819"/>
    </source>
</evidence>
<dbReference type="SUPFAM" id="SSF54593">
    <property type="entry name" value="Glyoxalase/Bleomycin resistance protein/Dihydroxybiphenyl dioxygenase"/>
    <property type="match status" value="1"/>
</dbReference>
<dbReference type="InterPro" id="IPR004360">
    <property type="entry name" value="Glyas_Fos-R_dOase_dom"/>
</dbReference>
<dbReference type="Pfam" id="PF00903">
    <property type="entry name" value="Glyoxalase"/>
    <property type="match status" value="1"/>
</dbReference>
<proteinExistence type="predicted"/>
<dbReference type="PANTHER" id="PTHR35006:SF4">
    <property type="entry name" value="BLR7706 PROTEIN"/>
    <property type="match status" value="1"/>
</dbReference>
<comment type="caution">
    <text evidence="2">The sequence shown here is derived from an EMBL/GenBank/DDBJ whole genome shotgun (WGS) entry which is preliminary data.</text>
</comment>
<dbReference type="EMBL" id="JBHPON010000002">
    <property type="protein sequence ID" value="MFC6035980.1"/>
    <property type="molecule type" value="Genomic_DNA"/>
</dbReference>
<dbReference type="PANTHER" id="PTHR35006">
    <property type="entry name" value="GLYOXALASE FAMILY PROTEIN (AFU_ORTHOLOGUE AFUA_5G14830)"/>
    <property type="match status" value="1"/>
</dbReference>
<evidence type="ECO:0000313" key="2">
    <source>
        <dbReference type="EMBL" id="MFC6035980.1"/>
    </source>
</evidence>
<feature type="domain" description="VOC" evidence="1">
    <location>
        <begin position="3"/>
        <end position="125"/>
    </location>
</feature>
<dbReference type="RefSeq" id="WP_379882797.1">
    <property type="nucleotide sequence ID" value="NZ_JBHPON010000002.1"/>
</dbReference>
<sequence length="129" mass="13307">MTIIDHLSVGVPAIEEAARFYDGLMETLGLKNLAQTEGFAAYGAAAPAFLIMKPENGKDAGAGNGIHIAFSAPGKTAVDAFHAFATRNGGACAGAPGPRPGYPKADVYTAFVRDPYGNKLEAIFNGFAS</sequence>
<protein>
    <submittedName>
        <fullName evidence="2">VOC family protein</fullName>
    </submittedName>
</protein>
<reference evidence="2 3" key="1">
    <citation type="submission" date="2024-09" db="EMBL/GenBank/DDBJ databases">
        <authorList>
            <person name="Zhang Z.-H."/>
        </authorList>
    </citation>
    <scope>NUCLEOTIDE SEQUENCE [LARGE SCALE GENOMIC DNA]</scope>
    <source>
        <strain evidence="2 3">HHTR114</strain>
    </source>
</reference>
<dbReference type="CDD" id="cd07262">
    <property type="entry name" value="VOC_like"/>
    <property type="match status" value="1"/>
</dbReference>